<gene>
    <name evidence="3" type="ORF">SAMN06296036_115143</name>
</gene>
<dbReference type="PROSITE" id="PS51257">
    <property type="entry name" value="PROKAR_LIPOPROTEIN"/>
    <property type="match status" value="1"/>
</dbReference>
<protein>
    <submittedName>
        <fullName evidence="3">Uncharacterized protein</fullName>
    </submittedName>
</protein>
<proteinExistence type="predicted"/>
<keyword evidence="2" id="KW-0472">Membrane</keyword>
<evidence type="ECO:0000256" key="1">
    <source>
        <dbReference type="SAM" id="MobiDB-lite"/>
    </source>
</evidence>
<name>A0A1Y6CEE8_9BACT</name>
<dbReference type="AlphaFoldDB" id="A0A1Y6CEE8"/>
<accession>A0A1Y6CEE8</accession>
<feature type="transmembrane region" description="Helical" evidence="2">
    <location>
        <begin position="7"/>
        <end position="28"/>
    </location>
</feature>
<dbReference type="EMBL" id="FWZT01000015">
    <property type="protein sequence ID" value="SMF50001.1"/>
    <property type="molecule type" value="Genomic_DNA"/>
</dbReference>
<keyword evidence="2" id="KW-0812">Transmembrane</keyword>
<evidence type="ECO:0000256" key="2">
    <source>
        <dbReference type="SAM" id="Phobius"/>
    </source>
</evidence>
<keyword evidence="2" id="KW-1133">Transmembrane helix</keyword>
<dbReference type="RefSeq" id="WP_132319878.1">
    <property type="nucleotide sequence ID" value="NZ_FWZT01000015.1"/>
</dbReference>
<reference evidence="4" key="1">
    <citation type="submission" date="2017-04" db="EMBL/GenBank/DDBJ databases">
        <authorList>
            <person name="Varghese N."/>
            <person name="Submissions S."/>
        </authorList>
    </citation>
    <scope>NUCLEOTIDE SEQUENCE [LARGE SCALE GENOMIC DNA]</scope>
    <source>
        <strain evidence="4">RKEM611</strain>
    </source>
</reference>
<dbReference type="OrthoDB" id="10017954at2"/>
<dbReference type="Proteomes" id="UP000192907">
    <property type="component" value="Unassembled WGS sequence"/>
</dbReference>
<feature type="compositionally biased region" description="Acidic residues" evidence="1">
    <location>
        <begin position="32"/>
        <end position="67"/>
    </location>
</feature>
<organism evidence="3 4">
    <name type="scientific">Pseudobacteriovorax antillogorgiicola</name>
    <dbReference type="NCBI Taxonomy" id="1513793"/>
    <lineage>
        <taxon>Bacteria</taxon>
        <taxon>Pseudomonadati</taxon>
        <taxon>Bdellovibrionota</taxon>
        <taxon>Oligoflexia</taxon>
        <taxon>Oligoflexales</taxon>
        <taxon>Pseudobacteriovoracaceae</taxon>
        <taxon>Pseudobacteriovorax</taxon>
    </lineage>
</organism>
<feature type="region of interest" description="Disordered" evidence="1">
    <location>
        <begin position="30"/>
        <end position="76"/>
    </location>
</feature>
<dbReference type="STRING" id="1513793.SAMN06296036_115143"/>
<keyword evidence="4" id="KW-1185">Reference proteome</keyword>
<evidence type="ECO:0000313" key="4">
    <source>
        <dbReference type="Proteomes" id="UP000192907"/>
    </source>
</evidence>
<sequence>MKLSRSYIGILIMFFGLMSLQGCALFGGGDQQQEEFESFDDQEDEDDEQEGDEDQQEQEDDNFENQEENQQSQESNQFNEANSLGMEGMDNTANDTLSNLTNTDPVISDDLGAGTGIPGADNSIGMDNMANSAMGMGNEMEDLNAMMNSMNTGNAAGGVPMDPGMGANMGMDAGMMNNAAGATAAPAAPAMAPPGGARVYFVMAGGAELKDTPNGTTIQNLPQGDPCLVTVEGDWANVVNRGYILLSQLSMSPVGREMGQPGWN</sequence>
<evidence type="ECO:0000313" key="3">
    <source>
        <dbReference type="EMBL" id="SMF50001.1"/>
    </source>
</evidence>